<dbReference type="Pfam" id="PF18846">
    <property type="entry name" value="baeRF_family5"/>
    <property type="match status" value="1"/>
</dbReference>
<organism evidence="2 3">
    <name type="scientific">Lacicoccus qingdaonensis</name>
    <dbReference type="NCBI Taxonomy" id="576118"/>
    <lineage>
        <taxon>Bacteria</taxon>
        <taxon>Bacillati</taxon>
        <taxon>Bacillota</taxon>
        <taxon>Bacilli</taxon>
        <taxon>Bacillales</taxon>
        <taxon>Salinicoccaceae</taxon>
        <taxon>Lacicoccus</taxon>
    </lineage>
</organism>
<evidence type="ECO:0000313" key="2">
    <source>
        <dbReference type="EMBL" id="SDK34043.1"/>
    </source>
</evidence>
<dbReference type="Proteomes" id="UP000199008">
    <property type="component" value="Unassembled WGS sequence"/>
</dbReference>
<feature type="coiled-coil region" evidence="1">
    <location>
        <begin position="55"/>
        <end position="82"/>
    </location>
</feature>
<proteinExistence type="predicted"/>
<dbReference type="EMBL" id="FNFY01000002">
    <property type="protein sequence ID" value="SDK34043.1"/>
    <property type="molecule type" value="Genomic_DNA"/>
</dbReference>
<keyword evidence="1" id="KW-0175">Coiled coil</keyword>
<accession>A0A1G9B3I4</accession>
<keyword evidence="3" id="KW-1185">Reference proteome</keyword>
<dbReference type="InterPro" id="IPR040983">
    <property type="entry name" value="Bact_RF_family5"/>
</dbReference>
<dbReference type="OrthoDB" id="5241360at2"/>
<evidence type="ECO:0000256" key="1">
    <source>
        <dbReference type="SAM" id="Coils"/>
    </source>
</evidence>
<reference evidence="3" key="1">
    <citation type="submission" date="2016-10" db="EMBL/GenBank/DDBJ databases">
        <authorList>
            <person name="Varghese N."/>
            <person name="Submissions S."/>
        </authorList>
    </citation>
    <scope>NUCLEOTIDE SEQUENCE [LARGE SCALE GENOMIC DNA]</scope>
    <source>
        <strain evidence="3">CGMCC 1.8895</strain>
    </source>
</reference>
<protein>
    <submittedName>
        <fullName evidence="2">Uncharacterized protein</fullName>
    </submittedName>
</protein>
<dbReference type="RefSeq" id="WP_092984156.1">
    <property type="nucleotide sequence ID" value="NZ_FNFY01000002.1"/>
</dbReference>
<dbReference type="STRING" id="576118.SAMN05216216_102103"/>
<evidence type="ECO:0000313" key="3">
    <source>
        <dbReference type="Proteomes" id="UP000199008"/>
    </source>
</evidence>
<sequence>MSVRKDIRRINEKEDDLGVLTLYLNTDASNPDLNSGEWKIHLKNEIKEMKNYADNTAQEDEKKALKKLLKRIEDRVGELQMELQKGLMITASADEQLWEEKILQVPVTTTLHWEKIPATGQLQAMVQKYPKAAVIVLQQMDARFIETELGSIIDELTFSWDLNREDWLDYSSGASVGSRGSNQDHFERRFDENKNRWYKNLAPRLGKEIKDRGLEGAYLVGSNELVPDLEEHMHEGHLLGVLTKNIGMKPNHEIVNEIYQDLI</sequence>
<dbReference type="AlphaFoldDB" id="A0A1G9B3I4"/>
<gene>
    <name evidence="2" type="ORF">SAMN05216216_102103</name>
</gene>
<name>A0A1G9B3I4_9BACL</name>